<dbReference type="SUPFAM" id="SSF57667">
    <property type="entry name" value="beta-beta-alpha zinc fingers"/>
    <property type="match status" value="1"/>
</dbReference>
<organism evidence="8 9">
    <name type="scientific">Bugula neritina</name>
    <name type="common">Brown bryozoan</name>
    <name type="synonym">Sertularia neritina</name>
    <dbReference type="NCBI Taxonomy" id="10212"/>
    <lineage>
        <taxon>Eukaryota</taxon>
        <taxon>Metazoa</taxon>
        <taxon>Spiralia</taxon>
        <taxon>Lophotrochozoa</taxon>
        <taxon>Bryozoa</taxon>
        <taxon>Gymnolaemata</taxon>
        <taxon>Cheilostomatida</taxon>
        <taxon>Flustrina</taxon>
        <taxon>Buguloidea</taxon>
        <taxon>Bugulidae</taxon>
        <taxon>Bugula</taxon>
    </lineage>
</organism>
<keyword evidence="2" id="KW-0677">Repeat</keyword>
<feature type="domain" description="C2H2-type" evidence="7">
    <location>
        <begin position="21"/>
        <end position="48"/>
    </location>
</feature>
<dbReference type="PROSITE" id="PS00028">
    <property type="entry name" value="ZINC_FINGER_C2H2_1"/>
    <property type="match status" value="1"/>
</dbReference>
<evidence type="ECO:0000313" key="8">
    <source>
        <dbReference type="EMBL" id="KAF6038410.1"/>
    </source>
</evidence>
<accession>A0A7J7KIA1</accession>
<dbReference type="InterPro" id="IPR013087">
    <property type="entry name" value="Znf_C2H2_type"/>
</dbReference>
<keyword evidence="5" id="KW-0539">Nucleus</keyword>
<evidence type="ECO:0000256" key="1">
    <source>
        <dbReference type="ARBA" id="ARBA00022723"/>
    </source>
</evidence>
<dbReference type="Pfam" id="PF00096">
    <property type="entry name" value="zf-C2H2"/>
    <property type="match status" value="1"/>
</dbReference>
<dbReference type="GO" id="GO:0000981">
    <property type="term" value="F:DNA-binding transcription factor activity, RNA polymerase II-specific"/>
    <property type="evidence" value="ECO:0007669"/>
    <property type="project" value="TreeGrafter"/>
</dbReference>
<keyword evidence="9" id="KW-1185">Reference proteome</keyword>
<dbReference type="Gene3D" id="3.30.160.60">
    <property type="entry name" value="Classic Zinc Finger"/>
    <property type="match status" value="2"/>
</dbReference>
<reference evidence="8" key="1">
    <citation type="submission" date="2020-06" db="EMBL/GenBank/DDBJ databases">
        <title>Draft genome of Bugula neritina, a colonial animal packing powerful symbionts and potential medicines.</title>
        <authorList>
            <person name="Rayko M."/>
        </authorList>
    </citation>
    <scope>NUCLEOTIDE SEQUENCE [LARGE SCALE GENOMIC DNA]</scope>
    <source>
        <strain evidence="8">Kwan_BN1</strain>
    </source>
</reference>
<protein>
    <recommendedName>
        <fullName evidence="7">C2H2-type domain-containing protein</fullName>
    </recommendedName>
</protein>
<evidence type="ECO:0000313" key="9">
    <source>
        <dbReference type="Proteomes" id="UP000593567"/>
    </source>
</evidence>
<evidence type="ECO:0000256" key="6">
    <source>
        <dbReference type="PROSITE-ProRule" id="PRU00042"/>
    </source>
</evidence>
<dbReference type="EMBL" id="VXIV02000418">
    <property type="protein sequence ID" value="KAF6038410.1"/>
    <property type="molecule type" value="Genomic_DNA"/>
</dbReference>
<dbReference type="AlphaFoldDB" id="A0A7J7KIA1"/>
<dbReference type="InterPro" id="IPR036236">
    <property type="entry name" value="Znf_C2H2_sf"/>
</dbReference>
<evidence type="ECO:0000259" key="7">
    <source>
        <dbReference type="PROSITE" id="PS50157"/>
    </source>
</evidence>
<evidence type="ECO:0000256" key="2">
    <source>
        <dbReference type="ARBA" id="ARBA00022737"/>
    </source>
</evidence>
<evidence type="ECO:0000256" key="4">
    <source>
        <dbReference type="ARBA" id="ARBA00022833"/>
    </source>
</evidence>
<name>A0A7J7KIA1_BUGNE</name>
<keyword evidence="4" id="KW-0862">Zinc</keyword>
<comment type="caution">
    <text evidence="8">The sequence shown here is derived from an EMBL/GenBank/DDBJ whole genome shotgun (WGS) entry which is preliminary data.</text>
</comment>
<sequence>MHFSVCLSPTNQFPVAGEKPHKCTQCGKSFSQSSNLITHTRKHTGYKPFACHLCSRAFQRKAECVRNSARLHSHDSTSKLCSCIKGKYETKLFSQLTNAAEVI</sequence>
<proteinExistence type="predicted"/>
<dbReference type="PROSITE" id="PS50157">
    <property type="entry name" value="ZINC_FINGER_C2H2_2"/>
    <property type="match status" value="1"/>
</dbReference>
<dbReference type="GO" id="GO:0008270">
    <property type="term" value="F:zinc ion binding"/>
    <property type="evidence" value="ECO:0007669"/>
    <property type="project" value="UniProtKB-KW"/>
</dbReference>
<dbReference type="FunFam" id="3.30.160.60:FF:000432">
    <property type="entry name" value="zinc finger protein Gfi-1b isoform X1"/>
    <property type="match status" value="1"/>
</dbReference>
<dbReference type="OrthoDB" id="6155966at2759"/>
<evidence type="ECO:0000256" key="3">
    <source>
        <dbReference type="ARBA" id="ARBA00022771"/>
    </source>
</evidence>
<evidence type="ECO:0000256" key="5">
    <source>
        <dbReference type="ARBA" id="ARBA00023242"/>
    </source>
</evidence>
<dbReference type="PANTHER" id="PTHR23235:SF142">
    <property type="entry name" value="ZINC FINGER PROTEIN 384"/>
    <property type="match status" value="1"/>
</dbReference>
<gene>
    <name evidence="8" type="ORF">EB796_003313</name>
</gene>
<keyword evidence="1" id="KW-0479">Metal-binding</keyword>
<keyword evidence="3 6" id="KW-0863">Zinc-finger</keyword>
<dbReference type="GO" id="GO:0000978">
    <property type="term" value="F:RNA polymerase II cis-regulatory region sequence-specific DNA binding"/>
    <property type="evidence" value="ECO:0007669"/>
    <property type="project" value="TreeGrafter"/>
</dbReference>
<dbReference type="Proteomes" id="UP000593567">
    <property type="component" value="Unassembled WGS sequence"/>
</dbReference>
<dbReference type="PANTHER" id="PTHR23235">
    <property type="entry name" value="KRUEPPEL-LIKE TRANSCRIPTION FACTOR"/>
    <property type="match status" value="1"/>
</dbReference>
<dbReference type="SMART" id="SM00355">
    <property type="entry name" value="ZnF_C2H2"/>
    <property type="match status" value="2"/>
</dbReference>